<organism evidence="5 6">
    <name type="scientific">Cladosporium halotolerans</name>
    <dbReference type="NCBI Taxonomy" id="1052096"/>
    <lineage>
        <taxon>Eukaryota</taxon>
        <taxon>Fungi</taxon>
        <taxon>Dikarya</taxon>
        <taxon>Ascomycota</taxon>
        <taxon>Pezizomycotina</taxon>
        <taxon>Dothideomycetes</taxon>
        <taxon>Dothideomycetidae</taxon>
        <taxon>Cladosporiales</taxon>
        <taxon>Cladosporiaceae</taxon>
        <taxon>Cladosporium</taxon>
    </lineage>
</organism>
<reference evidence="5 6" key="1">
    <citation type="journal article" date="2020" name="Microbiol. Resour. Announc.">
        <title>Draft Genome Sequence of a Cladosporium Species Isolated from the Mesophotic Ascidian Didemnum maculosum.</title>
        <authorList>
            <person name="Gioti A."/>
            <person name="Siaperas R."/>
            <person name="Nikolaivits E."/>
            <person name="Le Goff G."/>
            <person name="Ouazzani J."/>
            <person name="Kotoulas G."/>
            <person name="Topakas E."/>
        </authorList>
    </citation>
    <scope>NUCLEOTIDE SEQUENCE [LARGE SCALE GENOMIC DNA]</scope>
    <source>
        <strain evidence="5 6">TM138-S3</strain>
    </source>
</reference>
<dbReference type="InterPro" id="IPR000504">
    <property type="entry name" value="RRM_dom"/>
</dbReference>
<feature type="compositionally biased region" description="Basic and acidic residues" evidence="3">
    <location>
        <begin position="240"/>
        <end position="253"/>
    </location>
</feature>
<protein>
    <recommendedName>
        <fullName evidence="4">RRM domain-containing protein</fullName>
    </recommendedName>
</protein>
<dbReference type="SMART" id="SM00360">
    <property type="entry name" value="RRM"/>
    <property type="match status" value="1"/>
</dbReference>
<evidence type="ECO:0000313" key="6">
    <source>
        <dbReference type="Proteomes" id="UP000803884"/>
    </source>
</evidence>
<proteinExistence type="predicted"/>
<evidence type="ECO:0000313" key="5">
    <source>
        <dbReference type="EMBL" id="KAL1582030.1"/>
    </source>
</evidence>
<accession>A0AB34KAS0</accession>
<evidence type="ECO:0000256" key="1">
    <source>
        <dbReference type="ARBA" id="ARBA00022884"/>
    </source>
</evidence>
<dbReference type="AlphaFoldDB" id="A0AB34KAS0"/>
<dbReference type="SUPFAM" id="SSF54928">
    <property type="entry name" value="RNA-binding domain, RBD"/>
    <property type="match status" value="1"/>
</dbReference>
<gene>
    <name evidence="5" type="ORF">WHR41_09243</name>
</gene>
<keyword evidence="1 2" id="KW-0694">RNA-binding</keyword>
<dbReference type="Proteomes" id="UP000803884">
    <property type="component" value="Unassembled WGS sequence"/>
</dbReference>
<feature type="domain" description="RRM" evidence="4">
    <location>
        <begin position="137"/>
        <end position="214"/>
    </location>
</feature>
<dbReference type="InterPro" id="IPR035979">
    <property type="entry name" value="RBD_domain_sf"/>
</dbReference>
<feature type="compositionally biased region" description="Low complexity" evidence="3">
    <location>
        <begin position="8"/>
        <end position="39"/>
    </location>
</feature>
<keyword evidence="6" id="KW-1185">Reference proteome</keyword>
<dbReference type="PANTHER" id="PTHR47640:SF11">
    <property type="entry name" value="RNA-BINDING PROTEIN 42"/>
    <property type="match status" value="1"/>
</dbReference>
<evidence type="ECO:0000256" key="2">
    <source>
        <dbReference type="PROSITE-ProRule" id="PRU00176"/>
    </source>
</evidence>
<feature type="compositionally biased region" description="Low complexity" evidence="3">
    <location>
        <begin position="230"/>
        <end position="239"/>
    </location>
</feature>
<dbReference type="InterPro" id="IPR012677">
    <property type="entry name" value="Nucleotide-bd_a/b_plait_sf"/>
</dbReference>
<dbReference type="GO" id="GO:0003729">
    <property type="term" value="F:mRNA binding"/>
    <property type="evidence" value="ECO:0007669"/>
    <property type="project" value="InterPro"/>
</dbReference>
<comment type="caution">
    <text evidence="5">The sequence shown here is derived from an EMBL/GenBank/DDBJ whole genome shotgun (WGS) entry which is preliminary data.</text>
</comment>
<feature type="region of interest" description="Disordered" evidence="3">
    <location>
        <begin position="212"/>
        <end position="262"/>
    </location>
</feature>
<dbReference type="EMBL" id="JAAQHG020000077">
    <property type="protein sequence ID" value="KAL1582030.1"/>
    <property type="molecule type" value="Genomic_DNA"/>
</dbReference>
<feature type="compositionally biased region" description="Low complexity" evidence="3">
    <location>
        <begin position="64"/>
        <end position="73"/>
    </location>
</feature>
<dbReference type="Pfam" id="PF00076">
    <property type="entry name" value="RRM_1"/>
    <property type="match status" value="1"/>
</dbReference>
<dbReference type="PANTHER" id="PTHR47640">
    <property type="entry name" value="TRNA SELENOCYSTEINE 1-ASSOCIATED PROTEIN 1-RELATED-RELATED"/>
    <property type="match status" value="1"/>
</dbReference>
<feature type="region of interest" description="Disordered" evidence="3">
    <location>
        <begin position="1"/>
        <end position="128"/>
    </location>
</feature>
<sequence>MAYPYGNTQYNNYAPAYPNQYAQQPQQPYGQTPPTIRNPFPAPPPAHNPYGAHNANYDPEEEAQLAQWQAQYAPVDPNATKESRGKPENANASQIGPRAGPADPQADNGGKKLTVVRKGGGQTWEDPTLVEWDPNQFRIMVGNLAGEVTDDSLTKAFAQYGVSKARVIREKRTTKSKGFGFVAFYDGEQGFKAAREMVGKYIGSHPVTIQRSKVDLKPTVHKDNNKGKGKYNNNNNRGRSNNDKKEKKQDDPLRANTGAVIEKKPVKKAGGYKVIG</sequence>
<dbReference type="PROSITE" id="PS50102">
    <property type="entry name" value="RRM"/>
    <property type="match status" value="1"/>
</dbReference>
<dbReference type="GeneID" id="96010685"/>
<name>A0AB34KAS0_9PEZI</name>
<dbReference type="InterPro" id="IPR050825">
    <property type="entry name" value="RBM42_RBP45_47-like"/>
</dbReference>
<dbReference type="RefSeq" id="XP_069225137.1">
    <property type="nucleotide sequence ID" value="XM_069377847.1"/>
</dbReference>
<evidence type="ECO:0000259" key="4">
    <source>
        <dbReference type="PROSITE" id="PS50102"/>
    </source>
</evidence>
<dbReference type="Gene3D" id="3.30.70.330">
    <property type="match status" value="1"/>
</dbReference>
<feature type="compositionally biased region" description="Basic and acidic residues" evidence="3">
    <location>
        <begin position="212"/>
        <end position="226"/>
    </location>
</feature>
<evidence type="ECO:0000256" key="3">
    <source>
        <dbReference type="SAM" id="MobiDB-lite"/>
    </source>
</evidence>